<organism evidence="3 4">
    <name type="scientific">Corallococcus llansteffanensis</name>
    <dbReference type="NCBI Taxonomy" id="2316731"/>
    <lineage>
        <taxon>Bacteria</taxon>
        <taxon>Pseudomonadati</taxon>
        <taxon>Myxococcota</taxon>
        <taxon>Myxococcia</taxon>
        <taxon>Myxococcales</taxon>
        <taxon>Cystobacterineae</taxon>
        <taxon>Myxococcaceae</taxon>
        <taxon>Corallococcus</taxon>
    </lineage>
</organism>
<gene>
    <name evidence="3" type="ORF">D7V93_26835</name>
</gene>
<dbReference type="Gene3D" id="1.10.10.10">
    <property type="entry name" value="Winged helix-like DNA-binding domain superfamily/Winged helix DNA-binding domain"/>
    <property type="match status" value="1"/>
</dbReference>
<dbReference type="GO" id="GO:0003677">
    <property type="term" value="F:DNA binding"/>
    <property type="evidence" value="ECO:0007669"/>
    <property type="project" value="InterPro"/>
</dbReference>
<dbReference type="InterPro" id="IPR013249">
    <property type="entry name" value="RNA_pol_sigma70_r4_t2"/>
</dbReference>
<name>A0A3A8PAE9_9BACT</name>
<dbReference type="Proteomes" id="UP000272888">
    <property type="component" value="Unassembled WGS sequence"/>
</dbReference>
<dbReference type="GO" id="GO:0016987">
    <property type="term" value="F:sigma factor activity"/>
    <property type="evidence" value="ECO:0007669"/>
    <property type="project" value="InterPro"/>
</dbReference>
<dbReference type="InterPro" id="IPR011745">
    <property type="entry name" value="RNA_pol_sigma70_MYXXA"/>
</dbReference>
<accession>A0A3A8PAE9</accession>
<evidence type="ECO:0000313" key="4">
    <source>
        <dbReference type="Proteomes" id="UP000272888"/>
    </source>
</evidence>
<dbReference type="EMBL" id="RAWB01000330">
    <property type="protein sequence ID" value="RKH53353.1"/>
    <property type="molecule type" value="Genomic_DNA"/>
</dbReference>
<dbReference type="AlphaFoldDB" id="A0A3A8PAE9"/>
<evidence type="ECO:0000259" key="2">
    <source>
        <dbReference type="Pfam" id="PF08281"/>
    </source>
</evidence>
<dbReference type="InterPro" id="IPR014284">
    <property type="entry name" value="RNA_pol_sigma-70_dom"/>
</dbReference>
<comment type="caution">
    <text evidence="3">The sequence shown here is derived from an EMBL/GenBank/DDBJ whole genome shotgun (WGS) entry which is preliminary data.</text>
</comment>
<dbReference type="SUPFAM" id="SSF88659">
    <property type="entry name" value="Sigma3 and sigma4 domains of RNA polymerase sigma factors"/>
    <property type="match status" value="1"/>
</dbReference>
<evidence type="ECO:0000256" key="1">
    <source>
        <dbReference type="SAM" id="MobiDB-lite"/>
    </source>
</evidence>
<feature type="domain" description="RNA polymerase sigma factor 70 region 4 type 2" evidence="2">
    <location>
        <begin position="235"/>
        <end position="286"/>
    </location>
</feature>
<reference evidence="4" key="1">
    <citation type="submission" date="2018-09" db="EMBL/GenBank/DDBJ databases">
        <authorList>
            <person name="Livingstone P.G."/>
            <person name="Whitworth D.E."/>
        </authorList>
    </citation>
    <scope>NUCLEOTIDE SEQUENCE [LARGE SCALE GENOMIC DNA]</scope>
    <source>
        <strain evidence="4">CA051B</strain>
    </source>
</reference>
<protein>
    <submittedName>
        <fullName evidence="3">Sigma-70 family RNA polymerase sigma factor</fullName>
    </submittedName>
</protein>
<keyword evidence="4" id="KW-1185">Reference proteome</keyword>
<dbReference type="NCBIfam" id="TIGR03001">
    <property type="entry name" value="Sig-70_gmx1"/>
    <property type="match status" value="1"/>
</dbReference>
<dbReference type="GO" id="GO:0006352">
    <property type="term" value="P:DNA-templated transcription initiation"/>
    <property type="evidence" value="ECO:0007669"/>
    <property type="project" value="InterPro"/>
</dbReference>
<dbReference type="InterPro" id="IPR013324">
    <property type="entry name" value="RNA_pol_sigma_r3/r4-like"/>
</dbReference>
<dbReference type="CDD" id="cd06171">
    <property type="entry name" value="Sigma70_r4"/>
    <property type="match status" value="1"/>
</dbReference>
<evidence type="ECO:0000313" key="3">
    <source>
        <dbReference type="EMBL" id="RKH53353.1"/>
    </source>
</evidence>
<dbReference type="Pfam" id="PF08281">
    <property type="entry name" value="Sigma70_r4_2"/>
    <property type="match status" value="1"/>
</dbReference>
<sequence>MTESRSKAKPPGAIARATASARDGGSVLPVTAPSTPLASAFIAALDEEHVPAPALEQLESLLTAAVEHARSRWPGIALEPEAFVAFVAERLPPGASVPEALGATSSIDELYLAFGCLRHHRVALQRFEDTYLREVGAFVSGVDRSPAFVDEVRQLLRERLFAASAGSEPKIAEFTGSGALGGWVRVAALRIALNLKRSEARADSAARESVEAVLEEDLGPELQHLRSRYREAFAEAVRASLGQLTDRDRTLLRLYHVEALSLDAIAALYRVHLSTVSRWLSRAREQVAEATTQQLCQRLGVGPASVDSIAALVVGQVDLSLTRLLKTGG</sequence>
<feature type="region of interest" description="Disordered" evidence="1">
    <location>
        <begin position="1"/>
        <end position="20"/>
    </location>
</feature>
<dbReference type="InterPro" id="IPR036388">
    <property type="entry name" value="WH-like_DNA-bd_sf"/>
</dbReference>
<proteinExistence type="predicted"/>
<dbReference type="NCBIfam" id="TIGR02937">
    <property type="entry name" value="sigma70-ECF"/>
    <property type="match status" value="1"/>
</dbReference>